<evidence type="ECO:0000313" key="1">
    <source>
        <dbReference type="EMBL" id="KAK7497375.1"/>
    </source>
</evidence>
<name>A0ABD0LD68_9CAEN</name>
<dbReference type="Proteomes" id="UP001519460">
    <property type="component" value="Unassembled WGS sequence"/>
</dbReference>
<evidence type="ECO:0008006" key="3">
    <source>
        <dbReference type="Google" id="ProtNLM"/>
    </source>
</evidence>
<keyword evidence="2" id="KW-1185">Reference proteome</keyword>
<gene>
    <name evidence="1" type="ORF">BaRGS_00011419</name>
</gene>
<dbReference type="AlphaFoldDB" id="A0ABD0LD68"/>
<comment type="caution">
    <text evidence="1">The sequence shown here is derived from an EMBL/GenBank/DDBJ whole genome shotgun (WGS) entry which is preliminary data.</text>
</comment>
<sequence>MYSEHSKKGWNPARQHCESMGMTLATLDEAATAYLTNLTTLSWYTAEGPDECITEMEEAAFMVIEFGLEKEDNEEEVAGAEESEADHSIPGIVRINQRRKVQHFVILLCALPFLIR</sequence>
<accession>A0ABD0LD68</accession>
<proteinExistence type="predicted"/>
<evidence type="ECO:0000313" key="2">
    <source>
        <dbReference type="Proteomes" id="UP001519460"/>
    </source>
</evidence>
<dbReference type="EMBL" id="JACVVK020000059">
    <property type="protein sequence ID" value="KAK7497375.1"/>
    <property type="molecule type" value="Genomic_DNA"/>
</dbReference>
<reference evidence="1 2" key="1">
    <citation type="journal article" date="2023" name="Sci. Data">
        <title>Genome assembly of the Korean intertidal mud-creeper Batillaria attramentaria.</title>
        <authorList>
            <person name="Patra A.K."/>
            <person name="Ho P.T."/>
            <person name="Jun S."/>
            <person name="Lee S.J."/>
            <person name="Kim Y."/>
            <person name="Won Y.J."/>
        </authorList>
    </citation>
    <scope>NUCLEOTIDE SEQUENCE [LARGE SCALE GENOMIC DNA]</scope>
    <source>
        <strain evidence="1">Wonlab-2016</strain>
    </source>
</reference>
<protein>
    <recommendedName>
        <fullName evidence="3">C-type lectin domain-containing protein</fullName>
    </recommendedName>
</protein>
<organism evidence="1 2">
    <name type="scientific">Batillaria attramentaria</name>
    <dbReference type="NCBI Taxonomy" id="370345"/>
    <lineage>
        <taxon>Eukaryota</taxon>
        <taxon>Metazoa</taxon>
        <taxon>Spiralia</taxon>
        <taxon>Lophotrochozoa</taxon>
        <taxon>Mollusca</taxon>
        <taxon>Gastropoda</taxon>
        <taxon>Caenogastropoda</taxon>
        <taxon>Sorbeoconcha</taxon>
        <taxon>Cerithioidea</taxon>
        <taxon>Batillariidae</taxon>
        <taxon>Batillaria</taxon>
    </lineage>
</organism>